<evidence type="ECO:0000313" key="1">
    <source>
        <dbReference type="EMBL" id="KAK2174682.1"/>
    </source>
</evidence>
<dbReference type="AlphaFoldDB" id="A0AAD9NLH7"/>
<proteinExistence type="predicted"/>
<dbReference type="Proteomes" id="UP001209878">
    <property type="component" value="Unassembled WGS sequence"/>
</dbReference>
<dbReference type="EMBL" id="JAODUO010000784">
    <property type="protein sequence ID" value="KAK2174682.1"/>
    <property type="molecule type" value="Genomic_DNA"/>
</dbReference>
<reference evidence="1" key="1">
    <citation type="journal article" date="2023" name="Mol. Biol. Evol.">
        <title>Third-Generation Sequencing Reveals the Adaptive Role of the Epigenome in Three Deep-Sea Polychaetes.</title>
        <authorList>
            <person name="Perez M."/>
            <person name="Aroh O."/>
            <person name="Sun Y."/>
            <person name="Lan Y."/>
            <person name="Juniper S.K."/>
            <person name="Young C.R."/>
            <person name="Angers B."/>
            <person name="Qian P.Y."/>
        </authorList>
    </citation>
    <scope>NUCLEOTIDE SEQUENCE</scope>
    <source>
        <strain evidence="1">R07B-5</strain>
    </source>
</reference>
<organism evidence="1 2">
    <name type="scientific">Ridgeia piscesae</name>
    <name type="common">Tubeworm</name>
    <dbReference type="NCBI Taxonomy" id="27915"/>
    <lineage>
        <taxon>Eukaryota</taxon>
        <taxon>Metazoa</taxon>
        <taxon>Spiralia</taxon>
        <taxon>Lophotrochozoa</taxon>
        <taxon>Annelida</taxon>
        <taxon>Polychaeta</taxon>
        <taxon>Sedentaria</taxon>
        <taxon>Canalipalpata</taxon>
        <taxon>Sabellida</taxon>
        <taxon>Siboglinidae</taxon>
        <taxon>Ridgeia</taxon>
    </lineage>
</organism>
<name>A0AAD9NLH7_RIDPI</name>
<keyword evidence="2" id="KW-1185">Reference proteome</keyword>
<gene>
    <name evidence="1" type="ORF">NP493_781g02012</name>
</gene>
<sequence length="89" mass="9690">MAVSATLANSSFKRMARITMPSRMAARTTMTTTAQVASPEDSPSVLTLMVQFDSTSRYDAEHIYFPASASSKRSNFSSEYPLDALSSLL</sequence>
<comment type="caution">
    <text evidence="1">The sequence shown here is derived from an EMBL/GenBank/DDBJ whole genome shotgun (WGS) entry which is preliminary data.</text>
</comment>
<protein>
    <submittedName>
        <fullName evidence="1">Uncharacterized protein</fullName>
    </submittedName>
</protein>
<accession>A0AAD9NLH7</accession>
<evidence type="ECO:0000313" key="2">
    <source>
        <dbReference type="Proteomes" id="UP001209878"/>
    </source>
</evidence>